<evidence type="ECO:0000256" key="4">
    <source>
        <dbReference type="ARBA" id="ARBA00023157"/>
    </source>
</evidence>
<dbReference type="Gene3D" id="2.60.120.200">
    <property type="match status" value="1"/>
</dbReference>
<protein>
    <submittedName>
        <fullName evidence="9">C-reactive protein 1.1</fullName>
    </submittedName>
    <submittedName>
        <fullName evidence="11">Uncharacterized protein LOC112680808</fullName>
    </submittedName>
</protein>
<dbReference type="Proteomes" id="UP000694846">
    <property type="component" value="Unplaced"/>
</dbReference>
<dbReference type="SUPFAM" id="SSF49899">
    <property type="entry name" value="Concanavalin A-like lectins/glucanases"/>
    <property type="match status" value="1"/>
</dbReference>
<reference evidence="11" key="2">
    <citation type="submission" date="2025-04" db="UniProtKB">
        <authorList>
            <consortium name="RefSeq"/>
        </authorList>
    </citation>
    <scope>IDENTIFICATION</scope>
    <source>
        <tissue evidence="11">Whole body</tissue>
    </source>
</reference>
<dbReference type="InterPro" id="IPR001759">
    <property type="entry name" value="PTX_dom"/>
</dbReference>
<dbReference type="PROSITE" id="PS51257">
    <property type="entry name" value="PROKAR_LIPOPROTEIN"/>
    <property type="match status" value="1"/>
</dbReference>
<sequence length="474" mass="54010">MISSRVPLITLAIVSCHMVCDAEHYWKWLKPYAWDGRQPKYVHSAVYKPQPSYALAQHEIPYPPLSVAHEKPYQPVHQKPYKQDHCELRKVVFTPGSESPQYVAYKAKIPDLKEFTLCHWHNIFNYTHDQPIFSYSQPGKSRVIYSWIENSPDKTYYSLAINGHTIYRINYPEKLFKWYHVCQSWNGHTGEWQLWINSERVGRGFYNLMVGKMIKGGGVAISGREYLEQALAVHHASYSGELTLVSLYKAALTAGKAYNNHKHHHVHNFHHGYDESVDEGETEEPPVTAAAPDPTPPPHLAHGGGFVNGQRVPKLPVKPVTAATAPNDQVLRDEQSLFDGGLYDFYVPFRDDVSMAAVADDTFRVNLLDRQDRLRYRRNATTVDDDDDDNNNHDRSKRWTPLVMASPSNARSGHSSDPQKVDPAEWEVRKVSSVCSACETDPFGAASVLSWHDTRKQFFNGALYLPALPKCYLF</sequence>
<feature type="signal peptide" evidence="7">
    <location>
        <begin position="1"/>
        <end position="22"/>
    </location>
</feature>
<evidence type="ECO:0000313" key="11">
    <source>
        <dbReference type="RefSeq" id="XP_025406809.1"/>
    </source>
</evidence>
<proteinExistence type="predicted"/>
<organism evidence="9">
    <name type="scientific">Sipha flava</name>
    <name type="common">yellow sugarcane aphid</name>
    <dbReference type="NCBI Taxonomy" id="143950"/>
    <lineage>
        <taxon>Eukaryota</taxon>
        <taxon>Metazoa</taxon>
        <taxon>Ecdysozoa</taxon>
        <taxon>Arthropoda</taxon>
        <taxon>Hexapoda</taxon>
        <taxon>Insecta</taxon>
        <taxon>Pterygota</taxon>
        <taxon>Neoptera</taxon>
        <taxon>Paraneoptera</taxon>
        <taxon>Hemiptera</taxon>
        <taxon>Sternorrhyncha</taxon>
        <taxon>Aphidomorpha</taxon>
        <taxon>Aphidoidea</taxon>
        <taxon>Aphididae</taxon>
        <taxon>Sipha</taxon>
    </lineage>
</organism>
<dbReference type="SMART" id="SM00159">
    <property type="entry name" value="PTX"/>
    <property type="match status" value="1"/>
</dbReference>
<feature type="compositionally biased region" description="Polar residues" evidence="6">
    <location>
        <begin position="406"/>
        <end position="416"/>
    </location>
</feature>
<evidence type="ECO:0000256" key="5">
    <source>
        <dbReference type="ARBA" id="ARBA00023180"/>
    </source>
</evidence>
<evidence type="ECO:0000256" key="1">
    <source>
        <dbReference type="ARBA" id="ARBA00001913"/>
    </source>
</evidence>
<keyword evidence="3" id="KW-0106">Calcium</keyword>
<dbReference type="EMBL" id="GGMS01001283">
    <property type="protein sequence ID" value="MBY70486.1"/>
    <property type="molecule type" value="Transcribed_RNA"/>
</dbReference>
<keyword evidence="4" id="KW-1015">Disulfide bond</keyword>
<feature type="chain" id="PRO_5044578964" evidence="7">
    <location>
        <begin position="23"/>
        <end position="474"/>
    </location>
</feature>
<name>A0A2S2PY94_9HEMI</name>
<dbReference type="AlphaFoldDB" id="A0A2S2PY94"/>
<comment type="cofactor">
    <cofactor evidence="1">
        <name>Ca(2+)</name>
        <dbReference type="ChEBI" id="CHEBI:29108"/>
    </cofactor>
</comment>
<evidence type="ECO:0000256" key="3">
    <source>
        <dbReference type="ARBA" id="ARBA00022837"/>
    </source>
</evidence>
<evidence type="ECO:0000259" key="8">
    <source>
        <dbReference type="SMART" id="SM00159"/>
    </source>
</evidence>
<dbReference type="InterPro" id="IPR051360">
    <property type="entry name" value="Neuronal_Pentraxin_Related"/>
</dbReference>
<keyword evidence="2" id="KW-0479">Metal-binding</keyword>
<dbReference type="OrthoDB" id="8793160at2759"/>
<reference evidence="9" key="1">
    <citation type="submission" date="2018-04" db="EMBL/GenBank/DDBJ databases">
        <title>Transcriptome assembly of Sipha flava.</title>
        <authorList>
            <person name="Scully E.D."/>
            <person name="Geib S.M."/>
            <person name="Palmer N.A."/>
            <person name="Koch K."/>
            <person name="Bradshaw J."/>
            <person name="Heng-Moss T."/>
            <person name="Sarath G."/>
        </authorList>
    </citation>
    <scope>NUCLEOTIDE SEQUENCE</scope>
</reference>
<feature type="compositionally biased region" description="Acidic residues" evidence="6">
    <location>
        <begin position="275"/>
        <end position="284"/>
    </location>
</feature>
<dbReference type="RefSeq" id="XP_025406809.1">
    <property type="nucleotide sequence ID" value="XM_025551024.1"/>
</dbReference>
<gene>
    <name evidence="9" type="primary">CRP1</name>
    <name evidence="11" type="synonym">LOC112680808</name>
    <name evidence="9" type="ORF">g.168910</name>
</gene>
<feature type="domain" description="Pentraxin (PTX)" evidence="8">
    <location>
        <begin position="85"/>
        <end position="290"/>
    </location>
</feature>
<evidence type="ECO:0000256" key="6">
    <source>
        <dbReference type="SAM" id="MobiDB-lite"/>
    </source>
</evidence>
<evidence type="ECO:0000256" key="2">
    <source>
        <dbReference type="ARBA" id="ARBA00022723"/>
    </source>
</evidence>
<dbReference type="Pfam" id="PF00354">
    <property type="entry name" value="Pentaxin"/>
    <property type="match status" value="1"/>
</dbReference>
<evidence type="ECO:0000313" key="9">
    <source>
        <dbReference type="EMBL" id="MBY70486.1"/>
    </source>
</evidence>
<keyword evidence="10" id="KW-1185">Reference proteome</keyword>
<keyword evidence="7" id="KW-0732">Signal</keyword>
<evidence type="ECO:0000313" key="10">
    <source>
        <dbReference type="Proteomes" id="UP000694846"/>
    </source>
</evidence>
<dbReference type="PANTHER" id="PTHR19277">
    <property type="entry name" value="PENTRAXIN"/>
    <property type="match status" value="1"/>
</dbReference>
<dbReference type="GO" id="GO:0046872">
    <property type="term" value="F:metal ion binding"/>
    <property type="evidence" value="ECO:0007669"/>
    <property type="project" value="UniProtKB-KW"/>
</dbReference>
<dbReference type="InterPro" id="IPR013320">
    <property type="entry name" value="ConA-like_dom_sf"/>
</dbReference>
<dbReference type="PRINTS" id="PR00895">
    <property type="entry name" value="PENTAXIN"/>
</dbReference>
<feature type="region of interest" description="Disordered" evidence="6">
    <location>
        <begin position="382"/>
        <end position="423"/>
    </location>
</feature>
<feature type="region of interest" description="Disordered" evidence="6">
    <location>
        <begin position="274"/>
        <end position="304"/>
    </location>
</feature>
<evidence type="ECO:0000256" key="7">
    <source>
        <dbReference type="SAM" id="SignalP"/>
    </source>
</evidence>
<keyword evidence="5" id="KW-0325">Glycoprotein</keyword>
<dbReference type="PANTHER" id="PTHR19277:SF125">
    <property type="entry name" value="B6"/>
    <property type="match status" value="1"/>
</dbReference>
<accession>A0A2S2PY94</accession>